<comment type="caution">
    <text evidence="2">The sequence shown here is derived from an EMBL/GenBank/DDBJ whole genome shotgun (WGS) entry which is preliminary data.</text>
</comment>
<dbReference type="AlphaFoldDB" id="A0A4R2E9L5"/>
<reference evidence="2 3" key="1">
    <citation type="submission" date="2019-03" db="EMBL/GenBank/DDBJ databases">
        <title>Genomic Encyclopedia of Archaeal and Bacterial Type Strains, Phase II (KMG-II): from individual species to whole genera.</title>
        <authorList>
            <person name="Goeker M."/>
        </authorList>
    </citation>
    <scope>NUCLEOTIDE SEQUENCE [LARGE SCALE GENOMIC DNA]</scope>
    <source>
        <strain evidence="2 3">RL-C</strain>
    </source>
</reference>
<sequence>MMRTMKCFLIGMLILVGSYASAITAKERTLVGNYFLQKSLVVDDIRSILARNDDGNLKPVFIYQKANANRTLDGDKTFVHVENLDITNEGDKTKVVLIYHIDNHIEVTHTFISDDNKNWKAEDATIHIFNSKEI</sequence>
<feature type="chain" id="PRO_5020676265" description="DUF4878 domain-containing protein" evidence="1">
    <location>
        <begin position="23"/>
        <end position="134"/>
    </location>
</feature>
<proteinExistence type="predicted"/>
<keyword evidence="3" id="KW-1185">Reference proteome</keyword>
<feature type="signal peptide" evidence="1">
    <location>
        <begin position="1"/>
        <end position="22"/>
    </location>
</feature>
<keyword evidence="1" id="KW-0732">Signal</keyword>
<evidence type="ECO:0000256" key="1">
    <source>
        <dbReference type="SAM" id="SignalP"/>
    </source>
</evidence>
<evidence type="ECO:0000313" key="2">
    <source>
        <dbReference type="EMBL" id="TCN65378.1"/>
    </source>
</evidence>
<name>A0A4R2E9L5_9BACT</name>
<gene>
    <name evidence="2" type="ORF">CLV25_11157</name>
</gene>
<dbReference type="Proteomes" id="UP000294830">
    <property type="component" value="Unassembled WGS sequence"/>
</dbReference>
<evidence type="ECO:0008006" key="4">
    <source>
        <dbReference type="Google" id="ProtNLM"/>
    </source>
</evidence>
<protein>
    <recommendedName>
        <fullName evidence="4">DUF4878 domain-containing protein</fullName>
    </recommendedName>
</protein>
<accession>A0A4R2E9L5</accession>
<evidence type="ECO:0000313" key="3">
    <source>
        <dbReference type="Proteomes" id="UP000294830"/>
    </source>
</evidence>
<organism evidence="2 3">
    <name type="scientific">Acetobacteroides hydrogenigenes</name>
    <dbReference type="NCBI Taxonomy" id="979970"/>
    <lineage>
        <taxon>Bacteria</taxon>
        <taxon>Pseudomonadati</taxon>
        <taxon>Bacteroidota</taxon>
        <taxon>Bacteroidia</taxon>
        <taxon>Bacteroidales</taxon>
        <taxon>Rikenellaceae</taxon>
        <taxon>Acetobacteroides</taxon>
    </lineage>
</organism>
<dbReference type="EMBL" id="SLWB01000011">
    <property type="protein sequence ID" value="TCN65378.1"/>
    <property type="molecule type" value="Genomic_DNA"/>
</dbReference>